<feature type="compositionally biased region" description="Basic and acidic residues" evidence="8">
    <location>
        <begin position="23"/>
        <end position="39"/>
    </location>
</feature>
<name>A0A9X4AE73_9BACI</name>
<organism evidence="10 11">
    <name type="scientific">Aquibacillus salsiterrae</name>
    <dbReference type="NCBI Taxonomy" id="2950439"/>
    <lineage>
        <taxon>Bacteria</taxon>
        <taxon>Bacillati</taxon>
        <taxon>Bacillota</taxon>
        <taxon>Bacilli</taxon>
        <taxon>Bacillales</taxon>
        <taxon>Bacillaceae</taxon>
        <taxon>Aquibacillus</taxon>
    </lineage>
</organism>
<keyword evidence="3" id="KW-0813">Transport</keyword>
<evidence type="ECO:0000256" key="1">
    <source>
        <dbReference type="ARBA" id="ARBA00003041"/>
    </source>
</evidence>
<dbReference type="AlphaFoldDB" id="A0A9X4AE73"/>
<dbReference type="PANTHER" id="PTHR34982">
    <property type="entry name" value="YOP PROTEINS TRANSLOCATION PROTEIN L"/>
    <property type="match status" value="1"/>
</dbReference>
<evidence type="ECO:0000313" key="11">
    <source>
        <dbReference type="Proteomes" id="UP001145069"/>
    </source>
</evidence>
<dbReference type="Pfam" id="PF02108">
    <property type="entry name" value="FliH"/>
    <property type="match status" value="1"/>
</dbReference>
<dbReference type="InterPro" id="IPR018035">
    <property type="entry name" value="Flagellar_FliH/T3SS_HrpE"/>
</dbReference>
<feature type="domain" description="Flagellar assembly protein FliH/Type III secretion system HrpE" evidence="9">
    <location>
        <begin position="136"/>
        <end position="239"/>
    </location>
</feature>
<evidence type="ECO:0000256" key="5">
    <source>
        <dbReference type="ARBA" id="ARBA00022927"/>
    </source>
</evidence>
<dbReference type="GO" id="GO:0005829">
    <property type="term" value="C:cytosol"/>
    <property type="evidence" value="ECO:0007669"/>
    <property type="project" value="TreeGrafter"/>
</dbReference>
<keyword evidence="5" id="KW-0653">Protein transport</keyword>
<evidence type="ECO:0000256" key="6">
    <source>
        <dbReference type="ARBA" id="ARBA00023225"/>
    </source>
</evidence>
<keyword evidence="4" id="KW-1005">Bacterial flagellum biogenesis</keyword>
<evidence type="ECO:0000256" key="7">
    <source>
        <dbReference type="NCBIfam" id="TIGR03825"/>
    </source>
</evidence>
<protein>
    <recommendedName>
        <fullName evidence="7">Flagellar assembly protein FliH</fullName>
    </recommendedName>
</protein>
<keyword evidence="10" id="KW-0969">Cilium</keyword>
<comment type="function">
    <text evidence="1">Needed for flagellar regrowth and assembly.</text>
</comment>
<evidence type="ECO:0000256" key="2">
    <source>
        <dbReference type="ARBA" id="ARBA00006602"/>
    </source>
</evidence>
<keyword evidence="10" id="KW-0282">Flagellum</keyword>
<comment type="similarity">
    <text evidence="2">Belongs to the FliH family.</text>
</comment>
<sequence length="254" mass="29186">MSSIFKTTNDDFSSRVIGIKPIYKKENGEKQEQTNPKAEELKKVEENLRQVQRQLESTKLEINQTVTKAKQQREMEKKQWEKEKEQYKEEAYREGYDAGFEIGKQNGYTEYEHLISEAQEVIRVAKADAAKRVIDSEATILEFGLTIASKILMIEITEKDTFLSLVKEVIREVKDQPTIALYVNVEDYQQVIVNKEDIVSADSKADLSIYPDNSLSRGSCIVESPFGKIDASIDSQLEEVRSHLLEMHREQASK</sequence>
<accession>A0A9X4AE73</accession>
<evidence type="ECO:0000256" key="3">
    <source>
        <dbReference type="ARBA" id="ARBA00022448"/>
    </source>
</evidence>
<keyword evidence="11" id="KW-1185">Reference proteome</keyword>
<dbReference type="PANTHER" id="PTHR34982:SF1">
    <property type="entry name" value="FLAGELLAR ASSEMBLY PROTEIN FLIH"/>
    <property type="match status" value="1"/>
</dbReference>
<reference evidence="10" key="1">
    <citation type="submission" date="2022-06" db="EMBL/GenBank/DDBJ databases">
        <title>Aquibacillus sp. a new bacterium isolated from soil saline samples.</title>
        <authorList>
            <person name="Galisteo C."/>
            <person name="De La Haba R."/>
            <person name="Sanchez-Porro C."/>
            <person name="Ventosa A."/>
        </authorList>
    </citation>
    <scope>NUCLEOTIDE SEQUENCE</scope>
    <source>
        <strain evidence="10">3ASR75-54</strain>
    </source>
</reference>
<dbReference type="InterPro" id="IPR051472">
    <property type="entry name" value="T3SS_Stator/FliH"/>
</dbReference>
<evidence type="ECO:0000256" key="4">
    <source>
        <dbReference type="ARBA" id="ARBA00022795"/>
    </source>
</evidence>
<dbReference type="InterPro" id="IPR022524">
    <property type="entry name" value="FliH_Bacilli"/>
</dbReference>
<dbReference type="EMBL" id="JAMQKC010000003">
    <property type="protein sequence ID" value="MDC3416396.1"/>
    <property type="molecule type" value="Genomic_DNA"/>
</dbReference>
<dbReference type="GO" id="GO:0015031">
    <property type="term" value="P:protein transport"/>
    <property type="evidence" value="ECO:0007669"/>
    <property type="project" value="UniProtKB-KW"/>
</dbReference>
<dbReference type="GO" id="GO:0044781">
    <property type="term" value="P:bacterial-type flagellum organization"/>
    <property type="evidence" value="ECO:0007669"/>
    <property type="project" value="UniProtKB-KW"/>
</dbReference>
<evidence type="ECO:0000256" key="8">
    <source>
        <dbReference type="SAM" id="MobiDB-lite"/>
    </source>
</evidence>
<keyword evidence="6" id="KW-1006">Bacterial flagellum protein export</keyword>
<dbReference type="NCBIfam" id="TIGR03825">
    <property type="entry name" value="FliH_bacil"/>
    <property type="match status" value="1"/>
</dbReference>
<dbReference type="RefSeq" id="WP_272445400.1">
    <property type="nucleotide sequence ID" value="NZ_JAMQKC010000003.1"/>
</dbReference>
<feature type="region of interest" description="Disordered" evidence="8">
    <location>
        <begin position="20"/>
        <end position="39"/>
    </location>
</feature>
<gene>
    <name evidence="10" type="primary">fliH</name>
    <name evidence="10" type="ORF">NC799_05655</name>
</gene>
<evidence type="ECO:0000259" key="9">
    <source>
        <dbReference type="Pfam" id="PF02108"/>
    </source>
</evidence>
<keyword evidence="10" id="KW-0966">Cell projection</keyword>
<dbReference type="Proteomes" id="UP001145069">
    <property type="component" value="Unassembled WGS sequence"/>
</dbReference>
<comment type="caution">
    <text evidence="10">The sequence shown here is derived from an EMBL/GenBank/DDBJ whole genome shotgun (WGS) entry which is preliminary data.</text>
</comment>
<evidence type="ECO:0000313" key="10">
    <source>
        <dbReference type="EMBL" id="MDC3416396.1"/>
    </source>
</evidence>
<proteinExistence type="inferred from homology"/>